<sequence length="418" mass="45574">MSCSVNESLHQFGNRIRLLETHDVSSTQIIRSVTSSDSSSQFHGQWVSGLTQTTILGVPDTELITPLTRANLISVDTESVGNAADQRKLCTAFDADSGGPLVEIPTLVATLARKGVSMIIIEDKEVFEPGKKVNSLAASSASQGQADPQEFANVMAAFKRAKDRHGLEHMCVTARIESFTCRKVISSDPAAERASVQEALREALKRASIYRNAGADAIMIHSKSKAPDEVLGFLRQFRAKDSSTPLVVVPTTYGSTHEDTLYDAGANVIIYANHLMRAKIRAIGEYVDSGAILIDHICPANISHALTARNFGYLLQMLQKLRAGAPEGRLQPNLIAFLSDAEHLSYRAMEDTTRRLLDRKEACAANNSILPVKDLLAINAVHLSDIGRPQNHSSGNRLMTLMSPLRTRFNMLLRAITA</sequence>
<dbReference type="InterPro" id="IPR040442">
    <property type="entry name" value="Pyrv_kinase-like_dom_sf"/>
</dbReference>
<dbReference type="InterPro" id="IPR039556">
    <property type="entry name" value="ICL/PEPM"/>
</dbReference>
<comment type="similarity">
    <text evidence="1">Belongs to the isocitrate lyase/PEP mutase superfamily. PEP mutase family.</text>
</comment>
<organism evidence="2 3">
    <name type="scientific">Neoarthrinium moseri</name>
    <dbReference type="NCBI Taxonomy" id="1658444"/>
    <lineage>
        <taxon>Eukaryota</taxon>
        <taxon>Fungi</taxon>
        <taxon>Dikarya</taxon>
        <taxon>Ascomycota</taxon>
        <taxon>Pezizomycotina</taxon>
        <taxon>Sordariomycetes</taxon>
        <taxon>Xylariomycetidae</taxon>
        <taxon>Amphisphaeriales</taxon>
        <taxon>Apiosporaceae</taxon>
        <taxon>Neoarthrinium</taxon>
    </lineage>
</organism>
<dbReference type="Pfam" id="PF13714">
    <property type="entry name" value="PEP_mutase"/>
    <property type="match status" value="1"/>
</dbReference>
<dbReference type="Gene3D" id="3.20.20.60">
    <property type="entry name" value="Phosphoenolpyruvate-binding domains"/>
    <property type="match status" value="1"/>
</dbReference>
<dbReference type="GO" id="GO:0003824">
    <property type="term" value="F:catalytic activity"/>
    <property type="evidence" value="ECO:0007669"/>
    <property type="project" value="InterPro"/>
</dbReference>
<evidence type="ECO:0000313" key="3">
    <source>
        <dbReference type="Proteomes" id="UP000829685"/>
    </source>
</evidence>
<proteinExistence type="inferred from homology"/>
<evidence type="ECO:0000256" key="1">
    <source>
        <dbReference type="ARBA" id="ARBA00038455"/>
    </source>
</evidence>
<protein>
    <recommendedName>
        <fullName evidence="4">Phosphoenolpyruvate phosphomutase</fullName>
    </recommendedName>
</protein>
<dbReference type="InterPro" id="IPR015813">
    <property type="entry name" value="Pyrv/PenolPyrv_kinase-like_dom"/>
</dbReference>
<dbReference type="EMBL" id="JAFIMR010000005">
    <property type="protein sequence ID" value="KAI1878853.1"/>
    <property type="molecule type" value="Genomic_DNA"/>
</dbReference>
<name>A0A9P9WT34_9PEZI</name>
<reference evidence="2" key="1">
    <citation type="submission" date="2021-03" db="EMBL/GenBank/DDBJ databases">
        <title>Revisited historic fungal species revealed as producer of novel bioactive compounds through whole genome sequencing and comparative genomics.</title>
        <authorList>
            <person name="Vignolle G.A."/>
            <person name="Hochenegger N."/>
            <person name="Mach R.L."/>
            <person name="Mach-Aigner A.R."/>
            <person name="Javad Rahimi M."/>
            <person name="Salim K.A."/>
            <person name="Chan C.M."/>
            <person name="Lim L.B.L."/>
            <person name="Cai F."/>
            <person name="Druzhinina I.S."/>
            <person name="U'Ren J.M."/>
            <person name="Derntl C."/>
        </authorList>
    </citation>
    <scope>NUCLEOTIDE SEQUENCE</scope>
    <source>
        <strain evidence="2">TUCIM 5799</strain>
    </source>
</reference>
<comment type="caution">
    <text evidence="2">The sequence shown here is derived from an EMBL/GenBank/DDBJ whole genome shotgun (WGS) entry which is preliminary data.</text>
</comment>
<dbReference type="AlphaFoldDB" id="A0A9P9WT34"/>
<dbReference type="PANTHER" id="PTHR42905">
    <property type="entry name" value="PHOSPHOENOLPYRUVATE CARBOXYLASE"/>
    <property type="match status" value="1"/>
</dbReference>
<accession>A0A9P9WT34</accession>
<keyword evidence="3" id="KW-1185">Reference proteome</keyword>
<dbReference type="CDD" id="cd00377">
    <property type="entry name" value="ICL_PEPM"/>
    <property type="match status" value="1"/>
</dbReference>
<evidence type="ECO:0000313" key="2">
    <source>
        <dbReference type="EMBL" id="KAI1878853.1"/>
    </source>
</evidence>
<gene>
    <name evidence="2" type="ORF">JX265_003030</name>
</gene>
<dbReference type="SUPFAM" id="SSF51621">
    <property type="entry name" value="Phosphoenolpyruvate/pyruvate domain"/>
    <property type="match status" value="1"/>
</dbReference>
<dbReference type="Proteomes" id="UP000829685">
    <property type="component" value="Unassembled WGS sequence"/>
</dbReference>
<dbReference type="PANTHER" id="PTHR42905:SF7">
    <property type="entry name" value="PHOSPHOENOLPYRUVATE PHOSPHOMUTASE"/>
    <property type="match status" value="1"/>
</dbReference>
<evidence type="ECO:0008006" key="4">
    <source>
        <dbReference type="Google" id="ProtNLM"/>
    </source>
</evidence>